<gene>
    <name evidence="1" type="ORF">LOY88_003270</name>
</gene>
<evidence type="ECO:0000313" key="1">
    <source>
        <dbReference type="EMBL" id="KAI2387041.1"/>
    </source>
</evidence>
<reference evidence="1" key="1">
    <citation type="journal article" date="2022" name="bioRxiv">
        <title>Population genetic analysis of Ophidiomyces ophidiicola, the causative agent of snake fungal disease, indicates recent introductions to the USA.</title>
        <authorList>
            <person name="Ladner J.T."/>
            <person name="Palmer J.M."/>
            <person name="Ettinger C.L."/>
            <person name="Stajich J.E."/>
            <person name="Farrell T.M."/>
            <person name="Glorioso B.M."/>
            <person name="Lawson B."/>
            <person name="Price S.J."/>
            <person name="Stengle A.G."/>
            <person name="Grear D.A."/>
            <person name="Lorch J.M."/>
        </authorList>
    </citation>
    <scope>NUCLEOTIDE SEQUENCE</scope>
    <source>
        <strain evidence="1">NWHC 24266-5</strain>
    </source>
</reference>
<sequence>MGLFGFSKSKRTSMRPEQATHSHRPSSNNNRHGVGPNPPSNYYPGHPPANTPQPPAGSDSPYSFLSQFDTIFLIDDSGSMAGRGWRETEAALTAITPVCTQYDANGVDIVFLNHVNATTSPGTGAYHNVTMPVEIHEIFTSVSPRGGTPTGRRLNQILKPYLDELEARMRQQPGASSDTLLKPLNIIVITDGVPTDDLESVIVGAARKLDYLNAQAWQVGIQFFQVGNEPEAAEDLRQLDDALAGQRGIRDMVDTVPWSTQNGGVLSGDSILKVVLGAVHRKYDRKNVSRRR</sequence>
<dbReference type="EMBL" id="JALBCA010000042">
    <property type="protein sequence ID" value="KAI2387041.1"/>
    <property type="molecule type" value="Genomic_DNA"/>
</dbReference>
<protein>
    <submittedName>
        <fullName evidence="1">Uncharacterized protein</fullName>
    </submittedName>
</protein>
<organism evidence="1">
    <name type="scientific">Ophidiomyces ophidiicola</name>
    <dbReference type="NCBI Taxonomy" id="1387563"/>
    <lineage>
        <taxon>Eukaryota</taxon>
        <taxon>Fungi</taxon>
        <taxon>Dikarya</taxon>
        <taxon>Ascomycota</taxon>
        <taxon>Pezizomycotina</taxon>
        <taxon>Eurotiomycetes</taxon>
        <taxon>Eurotiomycetidae</taxon>
        <taxon>Onygenales</taxon>
        <taxon>Onygenaceae</taxon>
        <taxon>Ophidiomyces</taxon>
    </lineage>
</organism>
<comment type="caution">
    <text evidence="1">The sequence shown here is derived from an EMBL/GenBank/DDBJ whole genome shotgun (WGS) entry which is preliminary data.</text>
</comment>
<name>A0ACB8UWT5_9EURO</name>
<proteinExistence type="predicted"/>
<accession>A0ACB8UWT5</accession>